<evidence type="ECO:0000313" key="2">
    <source>
        <dbReference type="Proteomes" id="UP000807353"/>
    </source>
</evidence>
<evidence type="ECO:0000313" key="1">
    <source>
        <dbReference type="EMBL" id="KAF9457838.1"/>
    </source>
</evidence>
<dbReference type="InterPro" id="IPR036322">
    <property type="entry name" value="WD40_repeat_dom_sf"/>
</dbReference>
<protein>
    <recommendedName>
        <fullName evidence="3">WD40 repeat-like protein</fullName>
    </recommendedName>
</protein>
<name>A0A9P6CEC4_9AGAR</name>
<dbReference type="InterPro" id="IPR015943">
    <property type="entry name" value="WD40/YVTN_repeat-like_dom_sf"/>
</dbReference>
<comment type="caution">
    <text evidence="1">The sequence shown here is derived from an EMBL/GenBank/DDBJ whole genome shotgun (WGS) entry which is preliminary data.</text>
</comment>
<organism evidence="1 2">
    <name type="scientific">Collybia nuda</name>
    <dbReference type="NCBI Taxonomy" id="64659"/>
    <lineage>
        <taxon>Eukaryota</taxon>
        <taxon>Fungi</taxon>
        <taxon>Dikarya</taxon>
        <taxon>Basidiomycota</taxon>
        <taxon>Agaricomycotina</taxon>
        <taxon>Agaricomycetes</taxon>
        <taxon>Agaricomycetidae</taxon>
        <taxon>Agaricales</taxon>
        <taxon>Tricholomatineae</taxon>
        <taxon>Clitocybaceae</taxon>
        <taxon>Collybia</taxon>
    </lineage>
</organism>
<dbReference type="Gene3D" id="2.130.10.10">
    <property type="entry name" value="YVTN repeat-like/Quinoprotein amine dehydrogenase"/>
    <property type="match status" value="1"/>
</dbReference>
<sequence>MTVLQSHTGSLICLSATDDGKLASGGVDGVRIWNLNNVTQLERPSGAGHRGATTALAWIRREDEPDDGLVYGTANGFLVCWKETQREEETRGFEETYCVQVAIPGEITAIAFEAGSNRLAICNRNLVVQIFLTGPNMDLHHVYSVVINDHVPKAIAFAQIGGEYKDIMTFGLYDGLIHTLRGVDGTIHTTRSIGCMIGNAAVNPKRGVFCVDDPLQGVALYRLDSGARVRTYEVTAKKTPRPRQVTFAEDCSVILSGSDHGVGASSDVEIVGVPHIFAAISRGGDGASDIIVWQRVPEKIVEPEPVEDNREIWRSFKGVLQILMCAATIAFMWQNLGLNVVVTEKIGNYIASVSGTKSRTYSRDKAVLREIEDWGKFLPSVKRQADDGVRGGGGVGAAATSALALFGSPEFKDAFSPPTLLENLPLNLPLSEQTTWWIIDVYLFLNLAITRNENVVARISTLRVSNAGGESAGI</sequence>
<gene>
    <name evidence="1" type="ORF">BDZ94DRAFT_1325982</name>
</gene>
<dbReference type="AlphaFoldDB" id="A0A9P6CEC4"/>
<keyword evidence="2" id="KW-1185">Reference proteome</keyword>
<accession>A0A9P6CEC4</accession>
<dbReference type="OrthoDB" id="2654453at2759"/>
<evidence type="ECO:0008006" key="3">
    <source>
        <dbReference type="Google" id="ProtNLM"/>
    </source>
</evidence>
<proteinExistence type="predicted"/>
<dbReference type="SUPFAM" id="SSF50978">
    <property type="entry name" value="WD40 repeat-like"/>
    <property type="match status" value="1"/>
</dbReference>
<dbReference type="Proteomes" id="UP000807353">
    <property type="component" value="Unassembled WGS sequence"/>
</dbReference>
<reference evidence="1" key="1">
    <citation type="submission" date="2020-11" db="EMBL/GenBank/DDBJ databases">
        <authorList>
            <consortium name="DOE Joint Genome Institute"/>
            <person name="Ahrendt S."/>
            <person name="Riley R."/>
            <person name="Andreopoulos W."/>
            <person name="Labutti K."/>
            <person name="Pangilinan J."/>
            <person name="Ruiz-Duenas F.J."/>
            <person name="Barrasa J.M."/>
            <person name="Sanchez-Garcia M."/>
            <person name="Camarero S."/>
            <person name="Miyauchi S."/>
            <person name="Serrano A."/>
            <person name="Linde D."/>
            <person name="Babiker R."/>
            <person name="Drula E."/>
            <person name="Ayuso-Fernandez I."/>
            <person name="Pacheco R."/>
            <person name="Padilla G."/>
            <person name="Ferreira P."/>
            <person name="Barriuso J."/>
            <person name="Kellner H."/>
            <person name="Castanera R."/>
            <person name="Alfaro M."/>
            <person name="Ramirez L."/>
            <person name="Pisabarro A.G."/>
            <person name="Kuo A."/>
            <person name="Tritt A."/>
            <person name="Lipzen A."/>
            <person name="He G."/>
            <person name="Yan M."/>
            <person name="Ng V."/>
            <person name="Cullen D."/>
            <person name="Martin F."/>
            <person name="Rosso M.-N."/>
            <person name="Henrissat B."/>
            <person name="Hibbett D."/>
            <person name="Martinez A.T."/>
            <person name="Grigoriev I.V."/>
        </authorList>
    </citation>
    <scope>NUCLEOTIDE SEQUENCE</scope>
    <source>
        <strain evidence="1">CBS 247.69</strain>
    </source>
</reference>
<dbReference type="EMBL" id="MU150357">
    <property type="protein sequence ID" value="KAF9457838.1"/>
    <property type="molecule type" value="Genomic_DNA"/>
</dbReference>